<name>A0A0F9CSP8_9ZZZZ</name>
<sequence length="35" mass="4006">LKSCLTIPMKIGERELTIPVDVSWSARSWGEMEEL</sequence>
<proteinExistence type="predicted"/>
<reference evidence="1" key="1">
    <citation type="journal article" date="2015" name="Nature">
        <title>Complex archaea that bridge the gap between prokaryotes and eukaryotes.</title>
        <authorList>
            <person name="Spang A."/>
            <person name="Saw J.H."/>
            <person name="Jorgensen S.L."/>
            <person name="Zaremba-Niedzwiedzka K."/>
            <person name="Martijn J."/>
            <person name="Lind A.E."/>
            <person name="van Eijk R."/>
            <person name="Schleper C."/>
            <person name="Guy L."/>
            <person name="Ettema T.J."/>
        </authorList>
    </citation>
    <scope>NUCLEOTIDE SEQUENCE</scope>
</reference>
<dbReference type="AlphaFoldDB" id="A0A0F9CSP8"/>
<gene>
    <name evidence="1" type="ORF">LCGC14_2365220</name>
</gene>
<organism evidence="1">
    <name type="scientific">marine sediment metagenome</name>
    <dbReference type="NCBI Taxonomy" id="412755"/>
    <lineage>
        <taxon>unclassified sequences</taxon>
        <taxon>metagenomes</taxon>
        <taxon>ecological metagenomes</taxon>
    </lineage>
</organism>
<evidence type="ECO:0000313" key="1">
    <source>
        <dbReference type="EMBL" id="KKL44486.1"/>
    </source>
</evidence>
<feature type="non-terminal residue" evidence="1">
    <location>
        <position position="1"/>
    </location>
</feature>
<comment type="caution">
    <text evidence="1">The sequence shown here is derived from an EMBL/GenBank/DDBJ whole genome shotgun (WGS) entry which is preliminary data.</text>
</comment>
<protein>
    <submittedName>
        <fullName evidence="1">Uncharacterized protein</fullName>
    </submittedName>
</protein>
<dbReference type="EMBL" id="LAZR01034742">
    <property type="protein sequence ID" value="KKL44486.1"/>
    <property type="molecule type" value="Genomic_DNA"/>
</dbReference>
<accession>A0A0F9CSP8</accession>